<comment type="caution">
    <text evidence="1">The sequence shown here is derived from an EMBL/GenBank/DDBJ whole genome shotgun (WGS) entry which is preliminary data.</text>
</comment>
<accession>A0ACB9J111</accession>
<organism evidence="1 2">
    <name type="scientific">Smallanthus sonchifolius</name>
    <dbReference type="NCBI Taxonomy" id="185202"/>
    <lineage>
        <taxon>Eukaryota</taxon>
        <taxon>Viridiplantae</taxon>
        <taxon>Streptophyta</taxon>
        <taxon>Embryophyta</taxon>
        <taxon>Tracheophyta</taxon>
        <taxon>Spermatophyta</taxon>
        <taxon>Magnoliopsida</taxon>
        <taxon>eudicotyledons</taxon>
        <taxon>Gunneridae</taxon>
        <taxon>Pentapetalae</taxon>
        <taxon>asterids</taxon>
        <taxon>campanulids</taxon>
        <taxon>Asterales</taxon>
        <taxon>Asteraceae</taxon>
        <taxon>Asteroideae</taxon>
        <taxon>Heliantheae alliance</taxon>
        <taxon>Millerieae</taxon>
        <taxon>Smallanthus</taxon>
    </lineage>
</organism>
<dbReference type="EMBL" id="CM042023">
    <property type="protein sequence ID" value="KAI3814042.1"/>
    <property type="molecule type" value="Genomic_DNA"/>
</dbReference>
<reference evidence="1 2" key="2">
    <citation type="journal article" date="2022" name="Mol. Ecol. Resour.">
        <title>The genomes of chicory, endive, great burdock and yacon provide insights into Asteraceae paleo-polyploidization history and plant inulin production.</title>
        <authorList>
            <person name="Fan W."/>
            <person name="Wang S."/>
            <person name="Wang H."/>
            <person name="Wang A."/>
            <person name="Jiang F."/>
            <person name="Liu H."/>
            <person name="Zhao H."/>
            <person name="Xu D."/>
            <person name="Zhang Y."/>
        </authorList>
    </citation>
    <scope>NUCLEOTIDE SEQUENCE [LARGE SCALE GENOMIC DNA]</scope>
    <source>
        <strain evidence="2">cv. Yunnan</strain>
        <tissue evidence="1">Leaves</tissue>
    </source>
</reference>
<keyword evidence="2" id="KW-1185">Reference proteome</keyword>
<name>A0ACB9J111_9ASTR</name>
<protein>
    <submittedName>
        <fullName evidence="1">Uncharacterized protein</fullName>
    </submittedName>
</protein>
<proteinExistence type="predicted"/>
<evidence type="ECO:0000313" key="2">
    <source>
        <dbReference type="Proteomes" id="UP001056120"/>
    </source>
</evidence>
<sequence>MSNDTSSMTLSANARAGSSSYNPSNAALVAPMISGGSVLGTNASSMMKNAPGSECYSFPVHVSSDEKDNMIKELLINKKDVISNLFNLPSSPISQESISNPEEDYQVDFVPFSTRLTTRVVDPVIPPLNKQESSPRSEVTLHNQNEDSWDVHLDETISNNRTIVSPVQDDTNDPSTSHSIDVDDVSISQPNTFIIIFQIYLLTRKFSRARILGS</sequence>
<evidence type="ECO:0000313" key="1">
    <source>
        <dbReference type="EMBL" id="KAI3814042.1"/>
    </source>
</evidence>
<dbReference type="Proteomes" id="UP001056120">
    <property type="component" value="Linkage Group LG06"/>
</dbReference>
<gene>
    <name evidence="1" type="ORF">L1987_18784</name>
</gene>
<reference evidence="2" key="1">
    <citation type="journal article" date="2022" name="Mol. Ecol. Resour.">
        <title>The genomes of chicory, endive, great burdock and yacon provide insights into Asteraceae palaeo-polyploidization history and plant inulin production.</title>
        <authorList>
            <person name="Fan W."/>
            <person name="Wang S."/>
            <person name="Wang H."/>
            <person name="Wang A."/>
            <person name="Jiang F."/>
            <person name="Liu H."/>
            <person name="Zhao H."/>
            <person name="Xu D."/>
            <person name="Zhang Y."/>
        </authorList>
    </citation>
    <scope>NUCLEOTIDE SEQUENCE [LARGE SCALE GENOMIC DNA]</scope>
    <source>
        <strain evidence="2">cv. Yunnan</strain>
    </source>
</reference>